<dbReference type="GeneTree" id="ENSGT01020000231905"/>
<dbReference type="Gene3D" id="3.30.420.10">
    <property type="entry name" value="Ribonuclease H-like superfamily/Ribonuclease H"/>
    <property type="match status" value="1"/>
</dbReference>
<evidence type="ECO:0000313" key="2">
    <source>
        <dbReference type="Proteomes" id="UP000265100"/>
    </source>
</evidence>
<sequence>TPISHLQAHIKFAGEHLRDSEKAWEKVLLSDEAKIPLVAINLTCCVWRKRNPNTRAKLLGCYSAKGTGQRQRFEGPMDGARDAKIYKKLHPSVRTVRMG</sequence>
<dbReference type="AlphaFoldDB" id="A0AAX7UFR7"/>
<dbReference type="Proteomes" id="UP000265100">
    <property type="component" value="Chromosome 19"/>
</dbReference>
<reference evidence="1" key="2">
    <citation type="submission" date="2025-08" db="UniProtKB">
        <authorList>
            <consortium name="Ensembl"/>
        </authorList>
    </citation>
    <scope>IDENTIFICATION</scope>
</reference>
<dbReference type="InterPro" id="IPR036397">
    <property type="entry name" value="RNaseH_sf"/>
</dbReference>
<reference evidence="1" key="1">
    <citation type="submission" date="2018-05" db="EMBL/GenBank/DDBJ databases">
        <authorList>
            <person name="Datahose"/>
        </authorList>
    </citation>
    <scope>NUCLEOTIDE SEQUENCE</scope>
</reference>
<name>A0AAX7UFR7_ASTCA</name>
<organism evidence="1 2">
    <name type="scientific">Astatotilapia calliptera</name>
    <name type="common">Eastern happy</name>
    <name type="synonym">Chromis callipterus</name>
    <dbReference type="NCBI Taxonomy" id="8154"/>
    <lineage>
        <taxon>Eukaryota</taxon>
        <taxon>Metazoa</taxon>
        <taxon>Chordata</taxon>
        <taxon>Craniata</taxon>
        <taxon>Vertebrata</taxon>
        <taxon>Euteleostomi</taxon>
        <taxon>Actinopterygii</taxon>
        <taxon>Neopterygii</taxon>
        <taxon>Teleostei</taxon>
        <taxon>Neoteleostei</taxon>
        <taxon>Acanthomorphata</taxon>
        <taxon>Ovalentaria</taxon>
        <taxon>Cichlomorphae</taxon>
        <taxon>Cichliformes</taxon>
        <taxon>Cichlidae</taxon>
        <taxon>African cichlids</taxon>
        <taxon>Pseudocrenilabrinae</taxon>
        <taxon>Haplochromini</taxon>
        <taxon>Astatotilapia</taxon>
    </lineage>
</organism>
<reference evidence="1" key="3">
    <citation type="submission" date="2025-09" db="UniProtKB">
        <authorList>
            <consortium name="Ensembl"/>
        </authorList>
    </citation>
    <scope>IDENTIFICATION</scope>
</reference>
<accession>A0AAX7UFR7</accession>
<keyword evidence="2" id="KW-1185">Reference proteome</keyword>
<proteinExistence type="predicted"/>
<protein>
    <submittedName>
        <fullName evidence="1">Uncharacterized protein</fullName>
    </submittedName>
</protein>
<dbReference type="GO" id="GO:0003676">
    <property type="term" value="F:nucleic acid binding"/>
    <property type="evidence" value="ECO:0007669"/>
    <property type="project" value="InterPro"/>
</dbReference>
<dbReference type="Ensembl" id="ENSACLT00000078161.1">
    <property type="protein sequence ID" value="ENSACLP00000063971.1"/>
    <property type="gene ID" value="ENSACLG00000036686.1"/>
</dbReference>
<evidence type="ECO:0000313" key="1">
    <source>
        <dbReference type="Ensembl" id="ENSACLP00000063971.1"/>
    </source>
</evidence>